<evidence type="ECO:0000256" key="2">
    <source>
        <dbReference type="SAM" id="Phobius"/>
    </source>
</evidence>
<evidence type="ECO:0000313" key="3">
    <source>
        <dbReference type="EMBL" id="KAK3499060.1"/>
    </source>
</evidence>
<feature type="region of interest" description="Disordered" evidence="1">
    <location>
        <begin position="42"/>
        <end position="85"/>
    </location>
</feature>
<reference evidence="3 4" key="1">
    <citation type="journal article" date="2023" name="Mol. Phylogenet. Evol.">
        <title>Genome-scale phylogeny and comparative genomics of the fungal order Sordariales.</title>
        <authorList>
            <person name="Hensen N."/>
            <person name="Bonometti L."/>
            <person name="Westerberg I."/>
            <person name="Brannstrom I.O."/>
            <person name="Guillou S."/>
            <person name="Cros-Aarteil S."/>
            <person name="Calhoun S."/>
            <person name="Haridas S."/>
            <person name="Kuo A."/>
            <person name="Mondo S."/>
            <person name="Pangilinan J."/>
            <person name="Riley R."/>
            <person name="LaButti K."/>
            <person name="Andreopoulos B."/>
            <person name="Lipzen A."/>
            <person name="Chen C."/>
            <person name="Yan M."/>
            <person name="Daum C."/>
            <person name="Ng V."/>
            <person name="Clum A."/>
            <person name="Steindorff A."/>
            <person name="Ohm R.A."/>
            <person name="Martin F."/>
            <person name="Silar P."/>
            <person name="Natvig D.O."/>
            <person name="Lalanne C."/>
            <person name="Gautier V."/>
            <person name="Ament-Velasquez S.L."/>
            <person name="Kruys A."/>
            <person name="Hutchinson M.I."/>
            <person name="Powell A.J."/>
            <person name="Barry K."/>
            <person name="Miller A.N."/>
            <person name="Grigoriev I.V."/>
            <person name="Debuchy R."/>
            <person name="Gladieux P."/>
            <person name="Hiltunen Thoren M."/>
            <person name="Johannesson H."/>
        </authorList>
    </citation>
    <scope>NUCLEOTIDE SEQUENCE [LARGE SCALE GENOMIC DNA]</scope>
    <source>
        <strain evidence="3 4">FGSC 10403</strain>
    </source>
</reference>
<keyword evidence="2" id="KW-0812">Transmembrane</keyword>
<dbReference type="InterPro" id="IPR021514">
    <property type="entry name" value="DUF3176"/>
</dbReference>
<dbReference type="AlphaFoldDB" id="A0AAJ0MV92"/>
<feature type="transmembrane region" description="Helical" evidence="2">
    <location>
        <begin position="383"/>
        <end position="406"/>
    </location>
</feature>
<feature type="compositionally biased region" description="Low complexity" evidence="1">
    <location>
        <begin position="531"/>
        <end position="542"/>
    </location>
</feature>
<feature type="region of interest" description="Disordered" evidence="1">
    <location>
        <begin position="502"/>
        <end position="521"/>
    </location>
</feature>
<protein>
    <submittedName>
        <fullName evidence="3">Uncharacterized protein</fullName>
    </submittedName>
</protein>
<dbReference type="Pfam" id="PF11374">
    <property type="entry name" value="DUF3176"/>
    <property type="match status" value="1"/>
</dbReference>
<feature type="region of interest" description="Disordered" evidence="1">
    <location>
        <begin position="528"/>
        <end position="550"/>
    </location>
</feature>
<feature type="compositionally biased region" description="Basic and acidic residues" evidence="1">
    <location>
        <begin position="49"/>
        <end position="76"/>
    </location>
</feature>
<proteinExistence type="predicted"/>
<comment type="caution">
    <text evidence="3">The sequence shown here is derived from an EMBL/GenBank/DDBJ whole genome shotgun (WGS) entry which is preliminary data.</text>
</comment>
<dbReference type="PANTHER" id="PTHR37576">
    <property type="entry name" value="DEFECT AT LOW TEMPERATURE PROTEIN 1"/>
    <property type="match status" value="1"/>
</dbReference>
<dbReference type="RefSeq" id="XP_062696693.1">
    <property type="nucleotide sequence ID" value="XM_062834364.1"/>
</dbReference>
<feature type="transmembrane region" description="Helical" evidence="2">
    <location>
        <begin position="152"/>
        <end position="176"/>
    </location>
</feature>
<keyword evidence="2" id="KW-0472">Membrane</keyword>
<evidence type="ECO:0000313" key="4">
    <source>
        <dbReference type="Proteomes" id="UP001285908"/>
    </source>
</evidence>
<dbReference type="GeneID" id="87871986"/>
<feature type="transmembrane region" description="Helical" evidence="2">
    <location>
        <begin position="110"/>
        <end position="132"/>
    </location>
</feature>
<dbReference type="EMBL" id="JAULSX010000001">
    <property type="protein sequence ID" value="KAK3499060.1"/>
    <property type="molecule type" value="Genomic_DNA"/>
</dbReference>
<gene>
    <name evidence="3" type="ORF">B0T23DRAFT_306260</name>
</gene>
<dbReference type="Proteomes" id="UP001285908">
    <property type="component" value="Unassembled WGS sequence"/>
</dbReference>
<name>A0AAJ0MV92_9PEZI</name>
<evidence type="ECO:0000256" key="1">
    <source>
        <dbReference type="SAM" id="MobiDB-lite"/>
    </source>
</evidence>
<dbReference type="PANTHER" id="PTHR37576:SF2">
    <property type="entry name" value="DEFECT AT LOW TEMPERATURE PROTEIN 1"/>
    <property type="match status" value="1"/>
</dbReference>
<feature type="compositionally biased region" description="Basic and acidic residues" evidence="1">
    <location>
        <begin position="503"/>
        <end position="517"/>
    </location>
</feature>
<organism evidence="3 4">
    <name type="scientific">Neurospora hispaniola</name>
    <dbReference type="NCBI Taxonomy" id="588809"/>
    <lineage>
        <taxon>Eukaryota</taxon>
        <taxon>Fungi</taxon>
        <taxon>Dikarya</taxon>
        <taxon>Ascomycota</taxon>
        <taxon>Pezizomycotina</taxon>
        <taxon>Sordariomycetes</taxon>
        <taxon>Sordariomycetidae</taxon>
        <taxon>Sordariales</taxon>
        <taxon>Sordariaceae</taxon>
        <taxon>Neurospora</taxon>
    </lineage>
</organism>
<keyword evidence="2" id="KW-1133">Transmembrane helix</keyword>
<keyword evidence="4" id="KW-1185">Reference proteome</keyword>
<accession>A0AAJ0MV92</accession>
<sequence length="588" mass="65086">MDPRENGPDHYAISPSHYHQYAQPPAYSTWRYDQDHIYGDVRTSFSWERPPDRPENDQETRGRGLEQQSELERDTSRSTSPAGSYYPSASAYSDNELYPWQPGFVKQFPYMGLVPLLLSIACTVVAISIILVSNDKLVNDWSGVMQPSVLLAYSSTVANTLLGFSFVYGWVTQFWVRAVSGRMRLTDLYYHYEGATSVWGAITSLARGRVARVSLVSYDLKVNGGNATFVSDSWTGDSIVKPVKHSDPGQLPKIEFLSQSASQLWDAQITMAMGSIRITPESPREYLVMSDPLRKGLASFIYYNQEPGNYDLCSATFDDPMDDVFKSFRELVLRLAIVDAVEWNAFAALTNSATNKTTLPLARQTVPYQSNQVRVLYAAQIPALVLASVISLLGPLATIFLFWGWWNLGRDFSMNPLELVNALLVRETGMGTENGAGMGMSADSAPDAVNGQRQGHQSYQDCHSQQQQQQVELNLANLPLLLSGSSNASRAQVVNHVRRRIRGTRDGEVGKEEDGHGKGNNIANMIEVEAGSSSDNNRSSGGSRKGRSRMREPIIQYGVLDSTGRLGFAVADAGGVIRARYPRRGEML</sequence>